<reference evidence="2" key="1">
    <citation type="submission" date="2021-03" db="EMBL/GenBank/DDBJ databases">
        <authorList>
            <person name="Kanchanasin P."/>
            <person name="Saeng-In P."/>
            <person name="Phongsopitanun W."/>
            <person name="Yuki M."/>
            <person name="Kudo T."/>
            <person name="Ohkuma M."/>
            <person name="Tanasupawat S."/>
        </authorList>
    </citation>
    <scope>NUCLEOTIDE SEQUENCE</scope>
    <source>
        <strain evidence="2">GKU 128</strain>
    </source>
</reference>
<dbReference type="PROSITE" id="PS50943">
    <property type="entry name" value="HTH_CROC1"/>
    <property type="match status" value="1"/>
</dbReference>
<dbReference type="GO" id="GO:0003677">
    <property type="term" value="F:DNA binding"/>
    <property type="evidence" value="ECO:0007669"/>
    <property type="project" value="InterPro"/>
</dbReference>
<evidence type="ECO:0000259" key="1">
    <source>
        <dbReference type="PROSITE" id="PS50943"/>
    </source>
</evidence>
<accession>A0A939PFR2</accession>
<dbReference type="InterPro" id="IPR010982">
    <property type="entry name" value="Lambda_DNA-bd_dom_sf"/>
</dbReference>
<dbReference type="InterPro" id="IPR001387">
    <property type="entry name" value="Cro/C1-type_HTH"/>
</dbReference>
<gene>
    <name evidence="2" type="ORF">J4573_14790</name>
</gene>
<feature type="domain" description="HTH cro/C1-type" evidence="1">
    <location>
        <begin position="60"/>
        <end position="104"/>
    </location>
</feature>
<dbReference type="SUPFAM" id="SSF47413">
    <property type="entry name" value="lambda repressor-like DNA-binding domains"/>
    <property type="match status" value="1"/>
</dbReference>
<sequence>MSRYTTGDVCGPCVTAQRDSPPRLIHLPLGFWFSETVAHALSIWDWATVLRGVHRHAQATQSTIAQQTGLSQATVSRLMAGKSAGCTIETALKLLDGLGAPRLLAGLSPKGLGHLAGTANPDVRPPQDQSEPAVRRREFGTTLMLAGLAIPLFGGTGTRRAADSDVNVINGLERPSDVVADLFDLDARHGGAALVDLAEARLSSINRQLGQVSLKPSDEPFVYAVVGEITAAAAWFAYEHGDLNRAQERLKDGLYAAHCAGDAGLRFQVLDTMAMVARAKDEPVKAVAIAQGALDTERPVDPQLRALLAMRIALGHARLGDEARYESFRGTTWDLLGKAGSSPLQDEWFRFFGESEVLGLEAIAQGYLGHYARSAALLCGITASMQPRNRAYYRVLQADALALSGEIGEAIRVFDDNLALLTEMTSARITRKIRNFAATLQGNPRDDARQTCRMAFSLIGAPSHA</sequence>
<dbReference type="Proteomes" id="UP000669179">
    <property type="component" value="Unassembled WGS sequence"/>
</dbReference>
<proteinExistence type="predicted"/>
<dbReference type="CDD" id="cd00093">
    <property type="entry name" value="HTH_XRE"/>
    <property type="match status" value="1"/>
</dbReference>
<comment type="caution">
    <text evidence="2">The sequence shown here is derived from an EMBL/GenBank/DDBJ whole genome shotgun (WGS) entry which is preliminary data.</text>
</comment>
<name>A0A939PFR2_9ACTN</name>
<evidence type="ECO:0000313" key="2">
    <source>
        <dbReference type="EMBL" id="MBO2448369.1"/>
    </source>
</evidence>
<dbReference type="RefSeq" id="WP_208256005.1">
    <property type="nucleotide sequence ID" value="NZ_JAGEOJ010000005.1"/>
</dbReference>
<keyword evidence="3" id="KW-1185">Reference proteome</keyword>
<organism evidence="2 3">
    <name type="scientific">Actinomadura barringtoniae</name>
    <dbReference type="NCBI Taxonomy" id="1427535"/>
    <lineage>
        <taxon>Bacteria</taxon>
        <taxon>Bacillati</taxon>
        <taxon>Actinomycetota</taxon>
        <taxon>Actinomycetes</taxon>
        <taxon>Streptosporangiales</taxon>
        <taxon>Thermomonosporaceae</taxon>
        <taxon>Actinomadura</taxon>
    </lineage>
</organism>
<evidence type="ECO:0000313" key="3">
    <source>
        <dbReference type="Proteomes" id="UP000669179"/>
    </source>
</evidence>
<dbReference type="EMBL" id="JAGEOJ010000005">
    <property type="protein sequence ID" value="MBO2448369.1"/>
    <property type="molecule type" value="Genomic_DNA"/>
</dbReference>
<protein>
    <submittedName>
        <fullName evidence="2">Helix-turn-helix domain-containing protein</fullName>
    </submittedName>
</protein>
<dbReference type="Gene3D" id="1.10.260.40">
    <property type="entry name" value="lambda repressor-like DNA-binding domains"/>
    <property type="match status" value="1"/>
</dbReference>
<dbReference type="AlphaFoldDB" id="A0A939PFR2"/>